<gene>
    <name evidence="1" type="ORF">OCTVUL_1B020718</name>
</gene>
<dbReference type="EMBL" id="OX597827">
    <property type="protein sequence ID" value="CAI9732610.1"/>
    <property type="molecule type" value="Genomic_DNA"/>
</dbReference>
<dbReference type="Proteomes" id="UP001162480">
    <property type="component" value="Chromosome 14"/>
</dbReference>
<proteinExistence type="predicted"/>
<dbReference type="AlphaFoldDB" id="A0AA36BDT9"/>
<keyword evidence="2" id="KW-1185">Reference proteome</keyword>
<sequence>MAGVSSASKSATTSIDRTLENKITTLLNQLNFTYDETIPKPDNNLFKRFPEIIGILQQLKQYLSEKSNDSSLFSDDMKNIYRLLDCLTQEENEIKAFSHIEVKEEEVQPGPQNMTGI</sequence>
<evidence type="ECO:0000313" key="2">
    <source>
        <dbReference type="Proteomes" id="UP001162480"/>
    </source>
</evidence>
<accession>A0AA36BDT9</accession>
<protein>
    <submittedName>
        <fullName evidence="1">Uncharacterized protein</fullName>
    </submittedName>
</protein>
<organism evidence="1 2">
    <name type="scientific">Octopus vulgaris</name>
    <name type="common">Common octopus</name>
    <dbReference type="NCBI Taxonomy" id="6645"/>
    <lineage>
        <taxon>Eukaryota</taxon>
        <taxon>Metazoa</taxon>
        <taxon>Spiralia</taxon>
        <taxon>Lophotrochozoa</taxon>
        <taxon>Mollusca</taxon>
        <taxon>Cephalopoda</taxon>
        <taxon>Coleoidea</taxon>
        <taxon>Octopodiformes</taxon>
        <taxon>Octopoda</taxon>
        <taxon>Incirrata</taxon>
        <taxon>Octopodidae</taxon>
        <taxon>Octopus</taxon>
    </lineage>
</organism>
<name>A0AA36BDT9_OCTVU</name>
<reference evidence="1" key="1">
    <citation type="submission" date="2023-08" db="EMBL/GenBank/DDBJ databases">
        <authorList>
            <person name="Alioto T."/>
            <person name="Alioto T."/>
            <person name="Gomez Garrido J."/>
        </authorList>
    </citation>
    <scope>NUCLEOTIDE SEQUENCE</scope>
</reference>
<evidence type="ECO:0000313" key="1">
    <source>
        <dbReference type="EMBL" id="CAI9732610.1"/>
    </source>
</evidence>